<dbReference type="PANTHER" id="PTHR30269">
    <property type="entry name" value="TRANSMEMBRANE PROTEIN YFCA"/>
    <property type="match status" value="1"/>
</dbReference>
<dbReference type="RefSeq" id="WP_057741536.1">
    <property type="nucleotide sequence ID" value="NZ_JQBW01000010.1"/>
</dbReference>
<evidence type="ECO:0000256" key="7">
    <source>
        <dbReference type="ARBA" id="ARBA00023136"/>
    </source>
</evidence>
<keyword evidence="5 8" id="KW-0812">Transmembrane</keyword>
<evidence type="ECO:0000313" key="10">
    <source>
        <dbReference type="Proteomes" id="UP000050934"/>
    </source>
</evidence>
<evidence type="ECO:0000256" key="8">
    <source>
        <dbReference type="RuleBase" id="RU363041"/>
    </source>
</evidence>
<comment type="caution">
    <text evidence="9">The sequence shown here is derived from an EMBL/GenBank/DDBJ whole genome shotgun (WGS) entry which is preliminary data.</text>
</comment>
<proteinExistence type="inferred from homology"/>
<evidence type="ECO:0000256" key="5">
    <source>
        <dbReference type="ARBA" id="ARBA00022692"/>
    </source>
</evidence>
<reference evidence="9 10" key="1">
    <citation type="journal article" date="2015" name="Genome Announc.">
        <title>Expanding the biotechnology potential of lactobacilli through comparative genomics of 213 strains and associated genera.</title>
        <authorList>
            <person name="Sun Z."/>
            <person name="Harris H.M."/>
            <person name="McCann A."/>
            <person name="Guo C."/>
            <person name="Argimon S."/>
            <person name="Zhang W."/>
            <person name="Yang X."/>
            <person name="Jeffery I.B."/>
            <person name="Cooney J.C."/>
            <person name="Kagawa T.F."/>
            <person name="Liu W."/>
            <person name="Song Y."/>
            <person name="Salvetti E."/>
            <person name="Wrobel A."/>
            <person name="Rasinkangas P."/>
            <person name="Parkhill J."/>
            <person name="Rea M.C."/>
            <person name="O'Sullivan O."/>
            <person name="Ritari J."/>
            <person name="Douillard F.P."/>
            <person name="Paul Ross R."/>
            <person name="Yang R."/>
            <person name="Briner A.E."/>
            <person name="Felis G.E."/>
            <person name="de Vos W.M."/>
            <person name="Barrangou R."/>
            <person name="Klaenhammer T.R."/>
            <person name="Caufield P.W."/>
            <person name="Cui Y."/>
            <person name="Zhang H."/>
            <person name="O'Toole P.W."/>
        </authorList>
    </citation>
    <scope>NUCLEOTIDE SEQUENCE [LARGE SCALE GENOMIC DNA]</scope>
    <source>
        <strain evidence="9 10">DSM 17896</strain>
    </source>
</reference>
<dbReference type="AlphaFoldDB" id="A0A0R2HZK5"/>
<dbReference type="Proteomes" id="UP000050934">
    <property type="component" value="Unassembled WGS sequence"/>
</dbReference>
<comment type="subcellular location">
    <subcellularLocation>
        <location evidence="1 8">Cell membrane</location>
        <topology evidence="1 8">Multi-pass membrane protein</topology>
    </subcellularLocation>
</comment>
<evidence type="ECO:0000256" key="3">
    <source>
        <dbReference type="ARBA" id="ARBA00022448"/>
    </source>
</evidence>
<dbReference type="OrthoDB" id="2329556at2"/>
<dbReference type="PANTHER" id="PTHR30269:SF0">
    <property type="entry name" value="MEMBRANE TRANSPORTER PROTEIN YFCA-RELATED"/>
    <property type="match status" value="1"/>
</dbReference>
<comment type="similarity">
    <text evidence="2 8">Belongs to the 4-toluene sulfonate uptake permease (TSUP) (TC 2.A.102) family.</text>
</comment>
<accession>A0A0R2HZK5</accession>
<feature type="transmembrane region" description="Helical" evidence="8">
    <location>
        <begin position="129"/>
        <end position="161"/>
    </location>
</feature>
<keyword evidence="3" id="KW-0813">Transport</keyword>
<evidence type="ECO:0000256" key="4">
    <source>
        <dbReference type="ARBA" id="ARBA00022475"/>
    </source>
</evidence>
<feature type="transmembrane region" description="Helical" evidence="8">
    <location>
        <begin position="99"/>
        <end position="117"/>
    </location>
</feature>
<protein>
    <recommendedName>
        <fullName evidence="8">Probable membrane transporter protein</fullName>
    </recommendedName>
</protein>
<dbReference type="STRING" id="396268.IV45_GL000751"/>
<dbReference type="GO" id="GO:0005886">
    <property type="term" value="C:plasma membrane"/>
    <property type="evidence" value="ECO:0007669"/>
    <property type="project" value="UniProtKB-SubCell"/>
</dbReference>
<evidence type="ECO:0000256" key="6">
    <source>
        <dbReference type="ARBA" id="ARBA00022989"/>
    </source>
</evidence>
<feature type="transmembrane region" description="Helical" evidence="8">
    <location>
        <begin position="42"/>
        <end position="61"/>
    </location>
</feature>
<sequence length="249" mass="26960">MTVLLFITLIFVGMAGGLLGSAVGIASLASYPALLALGMPPVTANVTTTFANIFSGISSVFASSKELHGRWSFIFKVWPLLLSGCITGSLLLFAFPQSVFKKIVPFFILLAAFLMLLPKGEKTQQEHSFFVIFLSWASIFFTGIYSGYFGAACGVIMLALFNIITGEPYKIYNAEKNVAMPLANLTSLVVYMTQTKIVWSWIIPMAIGSIIGGYIGPGIVRHLPDRLVKTVVAIFAVILAGTLAYQAYF</sequence>
<dbReference type="InterPro" id="IPR052017">
    <property type="entry name" value="TSUP"/>
</dbReference>
<evidence type="ECO:0000256" key="1">
    <source>
        <dbReference type="ARBA" id="ARBA00004651"/>
    </source>
</evidence>
<feature type="transmembrane region" description="Helical" evidence="8">
    <location>
        <begin position="227"/>
        <end position="248"/>
    </location>
</feature>
<dbReference type="InterPro" id="IPR002781">
    <property type="entry name" value="TM_pro_TauE-like"/>
</dbReference>
<name>A0A0R2HZK5_9LACO</name>
<keyword evidence="4 8" id="KW-1003">Cell membrane</keyword>
<keyword evidence="10" id="KW-1185">Reference proteome</keyword>
<gene>
    <name evidence="9" type="ORF">IV45_GL000751</name>
</gene>
<dbReference type="Pfam" id="PF01925">
    <property type="entry name" value="TauE"/>
    <property type="match status" value="1"/>
</dbReference>
<keyword evidence="7 8" id="KW-0472">Membrane</keyword>
<evidence type="ECO:0000256" key="2">
    <source>
        <dbReference type="ARBA" id="ARBA00009142"/>
    </source>
</evidence>
<feature type="transmembrane region" description="Helical" evidence="8">
    <location>
        <begin position="73"/>
        <end position="93"/>
    </location>
</feature>
<dbReference type="PATRIC" id="fig|396268.3.peg.761"/>
<feature type="transmembrane region" description="Helical" evidence="8">
    <location>
        <begin position="197"/>
        <end position="215"/>
    </location>
</feature>
<organism evidence="9 10">
    <name type="scientific">Limosilactobacillus secaliphilus</name>
    <dbReference type="NCBI Taxonomy" id="396268"/>
    <lineage>
        <taxon>Bacteria</taxon>
        <taxon>Bacillati</taxon>
        <taxon>Bacillota</taxon>
        <taxon>Bacilli</taxon>
        <taxon>Lactobacillales</taxon>
        <taxon>Lactobacillaceae</taxon>
        <taxon>Limosilactobacillus</taxon>
    </lineage>
</organism>
<evidence type="ECO:0000313" key="9">
    <source>
        <dbReference type="EMBL" id="KRN58306.1"/>
    </source>
</evidence>
<dbReference type="EMBL" id="JQBW01000010">
    <property type="protein sequence ID" value="KRN58306.1"/>
    <property type="molecule type" value="Genomic_DNA"/>
</dbReference>
<keyword evidence="6 8" id="KW-1133">Transmembrane helix</keyword>